<dbReference type="GO" id="GO:0140098">
    <property type="term" value="F:catalytic activity, acting on RNA"/>
    <property type="evidence" value="ECO:0007669"/>
    <property type="project" value="UniProtKB-ARBA"/>
</dbReference>
<proteinExistence type="inferred from homology"/>
<sequence length="230" mass="26010">MEHTETDPDIPIVYEDRHLLIIDKPHNLLSQEDHTGDADVLRLCKEYLNKQSSASGGSYLGLVQRLDRPVGGLMVLAKDSATARSLSKQISDRLVQKTYLAVVYGSPPANGVLTHYLLKDQQKNVVETASEKNKNAKKAVLSFAKLLEVDHLSLLSIHLQTGRPHQIRVQLSEEGYPIWGDYKYGTQNKPDGRTIALRASELIFKHPKTQKEMHFELPPPEEHPWNRFSN</sequence>
<evidence type="ECO:0000256" key="3">
    <source>
        <dbReference type="SAM" id="MobiDB-lite"/>
    </source>
</evidence>
<comment type="similarity">
    <text evidence="1">Belongs to the pseudouridine synthase RluA family.</text>
</comment>
<feature type="domain" description="Pseudouridine synthase RsuA/RluA-like" evidence="4">
    <location>
        <begin position="18"/>
        <end position="172"/>
    </location>
</feature>
<dbReference type="RefSeq" id="WP_165140323.1">
    <property type="nucleotide sequence ID" value="NZ_JAALLT010000002.1"/>
</dbReference>
<evidence type="ECO:0000313" key="5">
    <source>
        <dbReference type="EMBL" id="NGP76196.1"/>
    </source>
</evidence>
<dbReference type="SUPFAM" id="SSF55120">
    <property type="entry name" value="Pseudouridine synthase"/>
    <property type="match status" value="1"/>
</dbReference>
<dbReference type="EMBL" id="JAALLT010000002">
    <property type="protein sequence ID" value="NGP76196.1"/>
    <property type="molecule type" value="Genomic_DNA"/>
</dbReference>
<keyword evidence="6" id="KW-1185">Reference proteome</keyword>
<dbReference type="PANTHER" id="PTHR21600">
    <property type="entry name" value="MITOCHONDRIAL RNA PSEUDOURIDINE SYNTHASE"/>
    <property type="match status" value="1"/>
</dbReference>
<feature type="region of interest" description="Disordered" evidence="3">
    <location>
        <begin position="211"/>
        <end position="230"/>
    </location>
</feature>
<gene>
    <name evidence="5" type="ORF">G3570_06105</name>
</gene>
<dbReference type="GO" id="GO:0006396">
    <property type="term" value="P:RNA processing"/>
    <property type="evidence" value="ECO:0007669"/>
    <property type="project" value="UniProtKB-ARBA"/>
</dbReference>
<dbReference type="InterPro" id="IPR050188">
    <property type="entry name" value="RluA_PseudoU_synthase"/>
</dbReference>
<dbReference type="Gene3D" id="3.30.2350.10">
    <property type="entry name" value="Pseudouridine synthase"/>
    <property type="match status" value="1"/>
</dbReference>
<dbReference type="PANTHER" id="PTHR21600:SF83">
    <property type="entry name" value="PSEUDOURIDYLATE SYNTHASE RPUSD4, MITOCHONDRIAL"/>
    <property type="match status" value="1"/>
</dbReference>
<dbReference type="AlphaFoldDB" id="A0A6M1SVP3"/>
<accession>A0A6M1SVP3</accession>
<dbReference type="GO" id="GO:0001522">
    <property type="term" value="P:pseudouridine synthesis"/>
    <property type="evidence" value="ECO:0007669"/>
    <property type="project" value="InterPro"/>
</dbReference>
<dbReference type="CDD" id="cd02869">
    <property type="entry name" value="PseudoU_synth_RluA_like"/>
    <property type="match status" value="1"/>
</dbReference>
<dbReference type="GO" id="GO:0003723">
    <property type="term" value="F:RNA binding"/>
    <property type="evidence" value="ECO:0007669"/>
    <property type="project" value="InterPro"/>
</dbReference>
<evidence type="ECO:0000313" key="6">
    <source>
        <dbReference type="Proteomes" id="UP000473278"/>
    </source>
</evidence>
<protein>
    <submittedName>
        <fullName evidence="5">RluA family pseudouridine synthase</fullName>
    </submittedName>
</protein>
<comment type="caution">
    <text evidence="5">The sequence shown here is derived from an EMBL/GenBank/DDBJ whole genome shotgun (WGS) entry which is preliminary data.</text>
</comment>
<name>A0A6M1SVP3_9BACT</name>
<keyword evidence="2" id="KW-0413">Isomerase</keyword>
<dbReference type="Pfam" id="PF00849">
    <property type="entry name" value="PseudoU_synth_2"/>
    <property type="match status" value="1"/>
</dbReference>
<organism evidence="5 6">
    <name type="scientific">Halalkalibaculum roseum</name>
    <dbReference type="NCBI Taxonomy" id="2709311"/>
    <lineage>
        <taxon>Bacteria</taxon>
        <taxon>Pseudomonadati</taxon>
        <taxon>Balneolota</taxon>
        <taxon>Balneolia</taxon>
        <taxon>Balneolales</taxon>
        <taxon>Balneolaceae</taxon>
        <taxon>Halalkalibaculum</taxon>
    </lineage>
</organism>
<reference evidence="5 6" key="1">
    <citation type="submission" date="2020-02" db="EMBL/GenBank/DDBJ databases">
        <title>Balneolaceae bacterium YR4-1, complete genome.</title>
        <authorList>
            <person name="Li Y."/>
            <person name="Wu S."/>
        </authorList>
    </citation>
    <scope>NUCLEOTIDE SEQUENCE [LARGE SCALE GENOMIC DNA]</scope>
    <source>
        <strain evidence="5 6">YR4-1</strain>
    </source>
</reference>
<dbReference type="InterPro" id="IPR020103">
    <property type="entry name" value="PsdUridine_synth_cat_dom_sf"/>
</dbReference>
<dbReference type="GO" id="GO:0009982">
    <property type="term" value="F:pseudouridine synthase activity"/>
    <property type="evidence" value="ECO:0007669"/>
    <property type="project" value="InterPro"/>
</dbReference>
<dbReference type="Proteomes" id="UP000473278">
    <property type="component" value="Unassembled WGS sequence"/>
</dbReference>
<evidence type="ECO:0000256" key="1">
    <source>
        <dbReference type="ARBA" id="ARBA00010876"/>
    </source>
</evidence>
<dbReference type="InterPro" id="IPR006145">
    <property type="entry name" value="PsdUridine_synth_RsuA/RluA"/>
</dbReference>
<evidence type="ECO:0000259" key="4">
    <source>
        <dbReference type="Pfam" id="PF00849"/>
    </source>
</evidence>
<evidence type="ECO:0000256" key="2">
    <source>
        <dbReference type="ARBA" id="ARBA00023235"/>
    </source>
</evidence>